<dbReference type="Proteomes" id="UP000244184">
    <property type="component" value="Unassembled WGS sequence"/>
</dbReference>
<keyword evidence="3 8" id="KW-0479">Metal-binding</keyword>
<dbReference type="EC" id="2.7.8.7" evidence="8"/>
<sequence length="148" mass="16270">MIYGVGIDLQSVPQMDEAIGRQGERFLRKIFTPGEIAYCSKHRGAARHYAVRWAAKEAFYKAIGDVLPRKYGFLDVEVRNLPSGRPVLELHGSTGEAAAHYGLSFRISLSHSGDYALAQVLAIQEAGRAFPGLEPMREHAAGEAIRLC</sequence>
<comment type="caution">
    <text evidence="10">The sequence shown here is derived from an EMBL/GenBank/DDBJ whole genome shotgun (WGS) entry which is preliminary data.</text>
</comment>
<dbReference type="HAMAP" id="MF_00101">
    <property type="entry name" value="AcpS"/>
    <property type="match status" value="1"/>
</dbReference>
<dbReference type="InterPro" id="IPR002582">
    <property type="entry name" value="ACPS"/>
</dbReference>
<dbReference type="EMBL" id="PYHP01000095">
    <property type="protein sequence ID" value="PUA35232.1"/>
    <property type="molecule type" value="Genomic_DNA"/>
</dbReference>
<dbReference type="AlphaFoldDB" id="A0A2T6FTJ7"/>
<keyword evidence="7 8" id="KW-0275">Fatty acid biosynthesis</keyword>
<evidence type="ECO:0000259" key="9">
    <source>
        <dbReference type="Pfam" id="PF01648"/>
    </source>
</evidence>
<protein>
    <recommendedName>
        <fullName evidence="8">Holo-[acyl-carrier-protein] synthase</fullName>
        <shortName evidence="8">Holo-ACP synthase</shortName>
        <ecNumber evidence="8">2.7.8.7</ecNumber>
    </recommendedName>
    <alternativeName>
        <fullName evidence="8">4'-phosphopantetheinyl transferase AcpS</fullName>
    </alternativeName>
</protein>
<comment type="subcellular location">
    <subcellularLocation>
        <location evidence="8">Cytoplasm</location>
    </subcellularLocation>
</comment>
<feature type="domain" description="4'-phosphopantetheinyl transferase" evidence="9">
    <location>
        <begin position="4"/>
        <end position="118"/>
    </location>
</feature>
<dbReference type="InterPro" id="IPR008278">
    <property type="entry name" value="4-PPantetheinyl_Trfase_dom"/>
</dbReference>
<evidence type="ECO:0000256" key="5">
    <source>
        <dbReference type="ARBA" id="ARBA00022842"/>
    </source>
</evidence>
<evidence type="ECO:0000256" key="3">
    <source>
        <dbReference type="ARBA" id="ARBA00022723"/>
    </source>
</evidence>
<evidence type="ECO:0000256" key="6">
    <source>
        <dbReference type="ARBA" id="ARBA00023098"/>
    </source>
</evidence>
<comment type="cofactor">
    <cofactor evidence="8">
        <name>Mg(2+)</name>
        <dbReference type="ChEBI" id="CHEBI:18420"/>
    </cofactor>
</comment>
<dbReference type="GO" id="GO:0006633">
    <property type="term" value="P:fatty acid biosynthetic process"/>
    <property type="evidence" value="ECO:0007669"/>
    <property type="project" value="UniProtKB-UniRule"/>
</dbReference>
<evidence type="ECO:0000256" key="4">
    <source>
        <dbReference type="ARBA" id="ARBA00022832"/>
    </source>
</evidence>
<dbReference type="NCBIfam" id="TIGR00516">
    <property type="entry name" value="acpS"/>
    <property type="match status" value="1"/>
</dbReference>
<keyword evidence="1 8" id="KW-0444">Lipid biosynthesis</keyword>
<dbReference type="Pfam" id="PF01648">
    <property type="entry name" value="ACPS"/>
    <property type="match status" value="1"/>
</dbReference>
<dbReference type="GO" id="GO:0005737">
    <property type="term" value="C:cytoplasm"/>
    <property type="evidence" value="ECO:0007669"/>
    <property type="project" value="UniProtKB-SubCell"/>
</dbReference>
<evidence type="ECO:0000256" key="8">
    <source>
        <dbReference type="HAMAP-Rule" id="MF_00101"/>
    </source>
</evidence>
<keyword evidence="5 8" id="KW-0460">Magnesium</keyword>
<keyword evidence="4 8" id="KW-0276">Fatty acid metabolism</keyword>
<evidence type="ECO:0000256" key="2">
    <source>
        <dbReference type="ARBA" id="ARBA00022679"/>
    </source>
</evidence>
<dbReference type="NCBIfam" id="TIGR00556">
    <property type="entry name" value="pantethn_trn"/>
    <property type="match status" value="1"/>
</dbReference>
<dbReference type="InterPro" id="IPR004568">
    <property type="entry name" value="Ppantetheine-prot_Trfase_dom"/>
</dbReference>
<feature type="binding site" evidence="8">
    <location>
        <position position="57"/>
    </location>
    <ligand>
        <name>Mg(2+)</name>
        <dbReference type="ChEBI" id="CHEBI:18420"/>
    </ligand>
</feature>
<dbReference type="RefSeq" id="WP_108534780.1">
    <property type="nucleotide sequence ID" value="NZ_PYHP01000095.1"/>
</dbReference>
<dbReference type="GO" id="GO:0008897">
    <property type="term" value="F:holo-[acyl-carrier-protein] synthase activity"/>
    <property type="evidence" value="ECO:0007669"/>
    <property type="project" value="UniProtKB-UniRule"/>
</dbReference>
<keyword evidence="2 8" id="KW-0808">Transferase</keyword>
<dbReference type="Gene3D" id="3.90.470.20">
    <property type="entry name" value="4'-phosphopantetheinyl transferase domain"/>
    <property type="match status" value="1"/>
</dbReference>
<evidence type="ECO:0000256" key="7">
    <source>
        <dbReference type="ARBA" id="ARBA00023160"/>
    </source>
</evidence>
<keyword evidence="8" id="KW-0963">Cytoplasm</keyword>
<feature type="binding site" evidence="8">
    <location>
        <position position="8"/>
    </location>
    <ligand>
        <name>Mg(2+)</name>
        <dbReference type="ChEBI" id="CHEBI:18420"/>
    </ligand>
</feature>
<dbReference type="SUPFAM" id="SSF56214">
    <property type="entry name" value="4'-phosphopantetheinyl transferase"/>
    <property type="match status" value="1"/>
</dbReference>
<dbReference type="GO" id="GO:0000287">
    <property type="term" value="F:magnesium ion binding"/>
    <property type="evidence" value="ECO:0007669"/>
    <property type="project" value="UniProtKB-UniRule"/>
</dbReference>
<dbReference type="InterPro" id="IPR037143">
    <property type="entry name" value="4-PPantetheinyl_Trfase_dom_sf"/>
</dbReference>
<name>A0A2T6FTJ7_9BACL</name>
<organism evidence="10 11">
    <name type="scientific">Paenibacillus elgii</name>
    <dbReference type="NCBI Taxonomy" id="189691"/>
    <lineage>
        <taxon>Bacteria</taxon>
        <taxon>Bacillati</taxon>
        <taxon>Bacillota</taxon>
        <taxon>Bacilli</taxon>
        <taxon>Bacillales</taxon>
        <taxon>Paenibacillaceae</taxon>
        <taxon>Paenibacillus</taxon>
    </lineage>
</organism>
<proteinExistence type="inferred from homology"/>
<accession>A0A2T6FTJ7</accession>
<gene>
    <name evidence="8 10" type="primary">acpS</name>
    <name evidence="10" type="ORF">C8Z91_32010</name>
</gene>
<evidence type="ECO:0000313" key="11">
    <source>
        <dbReference type="Proteomes" id="UP000244184"/>
    </source>
</evidence>
<comment type="catalytic activity">
    <reaction evidence="8">
        <text>apo-[ACP] + CoA = holo-[ACP] + adenosine 3',5'-bisphosphate + H(+)</text>
        <dbReference type="Rhea" id="RHEA:12068"/>
        <dbReference type="Rhea" id="RHEA-COMP:9685"/>
        <dbReference type="Rhea" id="RHEA-COMP:9690"/>
        <dbReference type="ChEBI" id="CHEBI:15378"/>
        <dbReference type="ChEBI" id="CHEBI:29999"/>
        <dbReference type="ChEBI" id="CHEBI:57287"/>
        <dbReference type="ChEBI" id="CHEBI:58343"/>
        <dbReference type="ChEBI" id="CHEBI:64479"/>
        <dbReference type="EC" id="2.7.8.7"/>
    </reaction>
</comment>
<comment type="similarity">
    <text evidence="8">Belongs to the P-Pant transferase superfamily. AcpS family.</text>
</comment>
<keyword evidence="6 8" id="KW-0443">Lipid metabolism</keyword>
<evidence type="ECO:0000256" key="1">
    <source>
        <dbReference type="ARBA" id="ARBA00022516"/>
    </source>
</evidence>
<reference evidence="10 11" key="1">
    <citation type="submission" date="2018-03" db="EMBL/GenBank/DDBJ databases">
        <title>Genome sequence of Paenibacillus elgii strain AC13 an antimicrobial compound producing bacteria.</title>
        <authorList>
            <person name="Kurokawa A.S."/>
            <person name="Araujo J.F."/>
            <person name="Costa R.A."/>
            <person name="Ortega D.B."/>
            <person name="Pires A.S."/>
            <person name="Pappas G.J.Jr."/>
            <person name="Franco O.L."/>
            <person name="Barreto C."/>
            <person name="Magalhaes B.S."/>
            <person name="Kruger R.H."/>
        </authorList>
    </citation>
    <scope>NUCLEOTIDE SEQUENCE [LARGE SCALE GENOMIC DNA]</scope>
    <source>
        <strain evidence="10 11">AC13</strain>
    </source>
</reference>
<comment type="function">
    <text evidence="8">Transfers the 4'-phosphopantetheine moiety from coenzyme A to a Ser of acyl-carrier-protein.</text>
</comment>
<evidence type="ECO:0000313" key="10">
    <source>
        <dbReference type="EMBL" id="PUA35232.1"/>
    </source>
</evidence>